<evidence type="ECO:0000313" key="3">
    <source>
        <dbReference type="EMBL" id="MBC3873836.1"/>
    </source>
</evidence>
<organism evidence="3 4">
    <name type="scientific">Undibacterium flavidum</name>
    <dbReference type="NCBI Taxonomy" id="2762297"/>
    <lineage>
        <taxon>Bacteria</taxon>
        <taxon>Pseudomonadati</taxon>
        <taxon>Pseudomonadota</taxon>
        <taxon>Betaproteobacteria</taxon>
        <taxon>Burkholderiales</taxon>
        <taxon>Oxalobacteraceae</taxon>
        <taxon>Undibacterium</taxon>
    </lineage>
</organism>
<accession>A0ABR6YB33</accession>
<evidence type="ECO:0000256" key="2">
    <source>
        <dbReference type="SAM" id="Phobius"/>
    </source>
</evidence>
<sequence length="129" mass="14727">MVIKVIKVHRGFTLIELLVVMVVIAMLLSLSVPRYFGNVDKAKESVLRQNLAHMRDAIDKYFGDTGRYPESLEDIVTKKYLRKIPTDPITERTDSWVIVSPEKKELGNIFDVKSGARGRARDGSEYVSW</sequence>
<dbReference type="InterPro" id="IPR012902">
    <property type="entry name" value="N_methyl_site"/>
</dbReference>
<keyword evidence="2" id="KW-1133">Transmembrane helix</keyword>
<keyword evidence="2" id="KW-0812">Transmembrane</keyword>
<keyword evidence="4" id="KW-1185">Reference proteome</keyword>
<dbReference type="SUPFAM" id="SSF54523">
    <property type="entry name" value="Pili subunits"/>
    <property type="match status" value="1"/>
</dbReference>
<dbReference type="NCBIfam" id="TIGR02532">
    <property type="entry name" value="IV_pilin_GFxxxE"/>
    <property type="match status" value="1"/>
</dbReference>
<dbReference type="PROSITE" id="PS00409">
    <property type="entry name" value="PROKAR_NTER_METHYL"/>
    <property type="match status" value="1"/>
</dbReference>
<reference evidence="3 4" key="1">
    <citation type="submission" date="2020-08" db="EMBL/GenBank/DDBJ databases">
        <title>Novel species isolated from subtropical streams in China.</title>
        <authorList>
            <person name="Lu H."/>
        </authorList>
    </citation>
    <scope>NUCLEOTIDE SEQUENCE [LARGE SCALE GENOMIC DNA]</scope>
    <source>
        <strain evidence="3 4">LX15W</strain>
    </source>
</reference>
<keyword evidence="1" id="KW-0488">Methylation</keyword>
<dbReference type="PRINTS" id="PR00813">
    <property type="entry name" value="BCTERIALGSPG"/>
</dbReference>
<gene>
    <name evidence="3" type="ORF">H8K55_09560</name>
</gene>
<dbReference type="Gene3D" id="3.30.700.10">
    <property type="entry name" value="Glycoprotein, Type 4 Pilin"/>
    <property type="match status" value="1"/>
</dbReference>
<keyword evidence="2" id="KW-0472">Membrane</keyword>
<dbReference type="EMBL" id="JACOGA010000008">
    <property type="protein sequence ID" value="MBC3873836.1"/>
    <property type="molecule type" value="Genomic_DNA"/>
</dbReference>
<name>A0ABR6YB33_9BURK</name>
<comment type="caution">
    <text evidence="3">The sequence shown here is derived from an EMBL/GenBank/DDBJ whole genome shotgun (WGS) entry which is preliminary data.</text>
</comment>
<dbReference type="InterPro" id="IPR000983">
    <property type="entry name" value="Bac_GSPG_pilin"/>
</dbReference>
<evidence type="ECO:0000256" key="1">
    <source>
        <dbReference type="ARBA" id="ARBA00022481"/>
    </source>
</evidence>
<dbReference type="Proteomes" id="UP000624279">
    <property type="component" value="Unassembled WGS sequence"/>
</dbReference>
<dbReference type="PANTHER" id="PTHR30093">
    <property type="entry name" value="GENERAL SECRETION PATHWAY PROTEIN G"/>
    <property type="match status" value="1"/>
</dbReference>
<proteinExistence type="predicted"/>
<evidence type="ECO:0000313" key="4">
    <source>
        <dbReference type="Proteomes" id="UP000624279"/>
    </source>
</evidence>
<dbReference type="InterPro" id="IPR045584">
    <property type="entry name" value="Pilin-like"/>
</dbReference>
<dbReference type="RefSeq" id="WP_186941872.1">
    <property type="nucleotide sequence ID" value="NZ_JACOGA010000008.1"/>
</dbReference>
<feature type="transmembrane region" description="Helical" evidence="2">
    <location>
        <begin position="12"/>
        <end position="32"/>
    </location>
</feature>
<dbReference type="PANTHER" id="PTHR30093:SF47">
    <property type="entry name" value="TYPE IV PILUS NON-CORE MINOR PILIN PILE"/>
    <property type="match status" value="1"/>
</dbReference>
<protein>
    <submittedName>
        <fullName evidence="3">Prepilin-type N-terminal cleavage/methylation domain-containing protein</fullName>
    </submittedName>
</protein>
<dbReference type="Pfam" id="PF07963">
    <property type="entry name" value="N_methyl"/>
    <property type="match status" value="1"/>
</dbReference>